<keyword evidence="3" id="KW-1185">Reference proteome</keyword>
<organism evidence="2 3">
    <name type="scientific">Araneus ventricosus</name>
    <name type="common">Orbweaver spider</name>
    <name type="synonym">Epeira ventricosa</name>
    <dbReference type="NCBI Taxonomy" id="182803"/>
    <lineage>
        <taxon>Eukaryota</taxon>
        <taxon>Metazoa</taxon>
        <taxon>Ecdysozoa</taxon>
        <taxon>Arthropoda</taxon>
        <taxon>Chelicerata</taxon>
        <taxon>Arachnida</taxon>
        <taxon>Araneae</taxon>
        <taxon>Araneomorphae</taxon>
        <taxon>Entelegynae</taxon>
        <taxon>Araneoidea</taxon>
        <taxon>Araneidae</taxon>
        <taxon>Araneus</taxon>
    </lineage>
</organism>
<sequence length="151" mass="16362">MRRHNQLIQGTRSGDAQDIDKGISAHPKQIGFNVDECISWRNEVAGSRSALETALLPTNIKFCPLGSCVGIVGGCCSSITDKIRISNIIKMSKSSLEAAAEAAAKVNAMLIAKGKLKLSSSQLKPKLRCENLPYHKASLRVEALVDKLFIR</sequence>
<gene>
    <name evidence="2" type="ORF">AVEN_15500_1</name>
</gene>
<dbReference type="AlphaFoldDB" id="A0A4Y2WJT5"/>
<feature type="compositionally biased region" description="Polar residues" evidence="1">
    <location>
        <begin position="1"/>
        <end position="14"/>
    </location>
</feature>
<comment type="caution">
    <text evidence="2">The sequence shown here is derived from an EMBL/GenBank/DDBJ whole genome shotgun (WGS) entry which is preliminary data.</text>
</comment>
<reference evidence="2 3" key="1">
    <citation type="journal article" date="2019" name="Sci. Rep.">
        <title>Orb-weaving spider Araneus ventricosus genome elucidates the spidroin gene catalogue.</title>
        <authorList>
            <person name="Kono N."/>
            <person name="Nakamura H."/>
            <person name="Ohtoshi R."/>
            <person name="Moran D.A.P."/>
            <person name="Shinohara A."/>
            <person name="Yoshida Y."/>
            <person name="Fujiwara M."/>
            <person name="Mori M."/>
            <person name="Tomita M."/>
            <person name="Arakawa K."/>
        </authorList>
    </citation>
    <scope>NUCLEOTIDE SEQUENCE [LARGE SCALE GENOMIC DNA]</scope>
</reference>
<protein>
    <submittedName>
        <fullName evidence="2">Uncharacterized protein</fullName>
    </submittedName>
</protein>
<dbReference type="Proteomes" id="UP000499080">
    <property type="component" value="Unassembled WGS sequence"/>
</dbReference>
<feature type="region of interest" description="Disordered" evidence="1">
    <location>
        <begin position="1"/>
        <end position="20"/>
    </location>
</feature>
<dbReference type="EMBL" id="BGPR01060875">
    <property type="protein sequence ID" value="GBO36640.1"/>
    <property type="molecule type" value="Genomic_DNA"/>
</dbReference>
<accession>A0A4Y2WJT5</accession>
<evidence type="ECO:0000313" key="2">
    <source>
        <dbReference type="EMBL" id="GBO36640.1"/>
    </source>
</evidence>
<name>A0A4Y2WJT5_ARAVE</name>
<evidence type="ECO:0000256" key="1">
    <source>
        <dbReference type="SAM" id="MobiDB-lite"/>
    </source>
</evidence>
<evidence type="ECO:0000313" key="3">
    <source>
        <dbReference type="Proteomes" id="UP000499080"/>
    </source>
</evidence>
<proteinExistence type="predicted"/>